<reference evidence="2" key="1">
    <citation type="journal article" date="2019" name="Int. J. Syst. Evol. Microbiol.">
        <title>The Global Catalogue of Microorganisms (GCM) 10K type strain sequencing project: providing services to taxonomists for standard genome sequencing and annotation.</title>
        <authorList>
            <consortium name="The Broad Institute Genomics Platform"/>
            <consortium name="The Broad Institute Genome Sequencing Center for Infectious Disease"/>
            <person name="Wu L."/>
            <person name="Ma J."/>
        </authorList>
    </citation>
    <scope>NUCLEOTIDE SEQUENCE [LARGE SCALE GENOMIC DNA]</scope>
    <source>
        <strain evidence="2">JCM 9687</strain>
    </source>
</reference>
<evidence type="ECO:0000313" key="2">
    <source>
        <dbReference type="Proteomes" id="UP001500483"/>
    </source>
</evidence>
<dbReference type="Proteomes" id="UP001500483">
    <property type="component" value="Unassembled WGS sequence"/>
</dbReference>
<sequence>MSEELVPSPELSRLAAALDVLDEHAELNHRYRRLITDSRSALSAPLLRTTQARGIGKKLLVLVKAAGPGFPDTLAAADRTALEDGLAQADELVFHT</sequence>
<evidence type="ECO:0000313" key="1">
    <source>
        <dbReference type="EMBL" id="GAA3365222.1"/>
    </source>
</evidence>
<comment type="caution">
    <text evidence="1">The sequence shown here is derived from an EMBL/GenBank/DDBJ whole genome shotgun (WGS) entry which is preliminary data.</text>
</comment>
<keyword evidence="2" id="KW-1185">Reference proteome</keyword>
<accession>A0ABP6S103</accession>
<proteinExistence type="predicted"/>
<protein>
    <submittedName>
        <fullName evidence="1">Uncharacterized protein</fullName>
    </submittedName>
</protein>
<name>A0ABP6S103_9PSEU</name>
<organism evidence="1 2">
    <name type="scientific">Saccharopolyspora gregorii</name>
    <dbReference type="NCBI Taxonomy" id="33914"/>
    <lineage>
        <taxon>Bacteria</taxon>
        <taxon>Bacillati</taxon>
        <taxon>Actinomycetota</taxon>
        <taxon>Actinomycetes</taxon>
        <taxon>Pseudonocardiales</taxon>
        <taxon>Pseudonocardiaceae</taxon>
        <taxon>Saccharopolyspora</taxon>
    </lineage>
</organism>
<dbReference type="EMBL" id="BAAAYK010000038">
    <property type="protein sequence ID" value="GAA3365222.1"/>
    <property type="molecule type" value="Genomic_DNA"/>
</dbReference>
<dbReference type="RefSeq" id="WP_225043654.1">
    <property type="nucleotide sequence ID" value="NZ_BAAAYK010000038.1"/>
</dbReference>
<gene>
    <name evidence="1" type="ORF">GCM10020366_64280</name>
</gene>